<dbReference type="SUPFAM" id="SSF46934">
    <property type="entry name" value="UBA-like"/>
    <property type="match status" value="1"/>
</dbReference>
<dbReference type="InterPro" id="IPR052937">
    <property type="entry name" value="Inner_membrane_protein"/>
</dbReference>
<accession>A0A7R9W7A3</accession>
<feature type="transmembrane region" description="Helical" evidence="1">
    <location>
        <begin position="107"/>
        <end position="133"/>
    </location>
</feature>
<feature type="transmembrane region" description="Helical" evidence="1">
    <location>
        <begin position="153"/>
        <end position="173"/>
    </location>
</feature>
<gene>
    <name evidence="3" type="ORF">TDUB1175_LOCUS13852</name>
</gene>
<evidence type="ECO:0000313" key="3">
    <source>
        <dbReference type="EMBL" id="CAD8315063.1"/>
    </source>
</evidence>
<dbReference type="PANTHER" id="PTHR42903">
    <property type="entry name" value="INNER MEMBRANE PROTEIN YCCF"/>
    <property type="match status" value="1"/>
</dbReference>
<dbReference type="Pfam" id="PF03733">
    <property type="entry name" value="YccF"/>
    <property type="match status" value="2"/>
</dbReference>
<dbReference type="SMART" id="SM00165">
    <property type="entry name" value="UBA"/>
    <property type="match status" value="1"/>
</dbReference>
<keyword evidence="1" id="KW-1133">Transmembrane helix</keyword>
<dbReference type="PROSITE" id="PS50030">
    <property type="entry name" value="UBA"/>
    <property type="match status" value="1"/>
</dbReference>
<evidence type="ECO:0000259" key="2">
    <source>
        <dbReference type="PROSITE" id="PS50030"/>
    </source>
</evidence>
<dbReference type="GO" id="GO:0005886">
    <property type="term" value="C:plasma membrane"/>
    <property type="evidence" value="ECO:0007669"/>
    <property type="project" value="TreeGrafter"/>
</dbReference>
<sequence length="245" mass="27107">MATMNNEKVSTLVSMGFSASESKRALQSQDGDMERAVDLLVSGPAPQAHPVATATAVAAPPTNQRAEQPRVQYITFSRDSRGVCYWVLNIIWILLGGWHMFLAWFTAGLVLCVTCIFFPCGYQLIKISLFLLFPFGLSLVESHESILDEDLRCCSMVCSCLLNVLWAVTIGWILALQQILTGILLCLTIIGIPFGWQCMKMSYLCFRPFGLDVTAEELQTVVVTSDDGTHYRQMQRQSALGPAVV</sequence>
<feature type="transmembrane region" description="Helical" evidence="1">
    <location>
        <begin position="83"/>
        <end position="101"/>
    </location>
</feature>
<dbReference type="Gene3D" id="1.10.8.10">
    <property type="entry name" value="DNA helicase RuvA subunit, C-terminal domain"/>
    <property type="match status" value="1"/>
</dbReference>
<dbReference type="InterPro" id="IPR015940">
    <property type="entry name" value="UBA"/>
</dbReference>
<organism evidence="3">
    <name type="scientific">Pseudictyota dubia</name>
    <dbReference type="NCBI Taxonomy" id="2749911"/>
    <lineage>
        <taxon>Eukaryota</taxon>
        <taxon>Sar</taxon>
        <taxon>Stramenopiles</taxon>
        <taxon>Ochrophyta</taxon>
        <taxon>Bacillariophyta</taxon>
        <taxon>Mediophyceae</taxon>
        <taxon>Biddulphiophycidae</taxon>
        <taxon>Eupodiscales</taxon>
        <taxon>Odontellaceae</taxon>
        <taxon>Pseudictyota</taxon>
    </lineage>
</organism>
<dbReference type="InterPro" id="IPR009060">
    <property type="entry name" value="UBA-like_sf"/>
</dbReference>
<dbReference type="AlphaFoldDB" id="A0A7R9W7A3"/>
<dbReference type="PANTHER" id="PTHR42903:SF1">
    <property type="entry name" value="INNER MEMBRANE PROTEIN YCCF"/>
    <property type="match status" value="1"/>
</dbReference>
<dbReference type="Pfam" id="PF00627">
    <property type="entry name" value="UBA"/>
    <property type="match status" value="1"/>
</dbReference>
<dbReference type="InterPro" id="IPR005185">
    <property type="entry name" value="YccF"/>
</dbReference>
<name>A0A7R9W7A3_9STRA</name>
<reference evidence="3" key="1">
    <citation type="submission" date="2021-01" db="EMBL/GenBank/DDBJ databases">
        <authorList>
            <person name="Corre E."/>
            <person name="Pelletier E."/>
            <person name="Niang G."/>
            <person name="Scheremetjew M."/>
            <person name="Finn R."/>
            <person name="Kale V."/>
            <person name="Holt S."/>
            <person name="Cochrane G."/>
            <person name="Meng A."/>
            <person name="Brown T."/>
            <person name="Cohen L."/>
        </authorList>
    </citation>
    <scope>NUCLEOTIDE SEQUENCE</scope>
    <source>
        <strain evidence="3">CCMP147</strain>
    </source>
</reference>
<feature type="transmembrane region" description="Helical" evidence="1">
    <location>
        <begin position="179"/>
        <end position="199"/>
    </location>
</feature>
<keyword evidence="1" id="KW-0812">Transmembrane</keyword>
<proteinExistence type="predicted"/>
<feature type="domain" description="UBA" evidence="2">
    <location>
        <begin position="3"/>
        <end position="43"/>
    </location>
</feature>
<dbReference type="EMBL" id="HBED01027929">
    <property type="protein sequence ID" value="CAD8315063.1"/>
    <property type="molecule type" value="Transcribed_RNA"/>
</dbReference>
<keyword evidence="1" id="KW-0472">Membrane</keyword>
<evidence type="ECO:0000256" key="1">
    <source>
        <dbReference type="SAM" id="Phobius"/>
    </source>
</evidence>
<protein>
    <recommendedName>
        <fullName evidence="2">UBA domain-containing protein</fullName>
    </recommendedName>
</protein>